<reference evidence="1 2" key="1">
    <citation type="journal article" date="2019" name="Commun. Biol.">
        <title>The bagworm genome reveals a unique fibroin gene that provides high tensile strength.</title>
        <authorList>
            <person name="Kono N."/>
            <person name="Nakamura H."/>
            <person name="Ohtoshi R."/>
            <person name="Tomita M."/>
            <person name="Numata K."/>
            <person name="Arakawa K."/>
        </authorList>
    </citation>
    <scope>NUCLEOTIDE SEQUENCE [LARGE SCALE GENOMIC DNA]</scope>
</reference>
<comment type="caution">
    <text evidence="1">The sequence shown here is derived from an EMBL/GenBank/DDBJ whole genome shotgun (WGS) entry which is preliminary data.</text>
</comment>
<gene>
    <name evidence="1" type="ORF">EVAR_47352_1</name>
</gene>
<accession>A0A4C1WUC3</accession>
<organism evidence="1 2">
    <name type="scientific">Eumeta variegata</name>
    <name type="common">Bagworm moth</name>
    <name type="synonym">Eumeta japonica</name>
    <dbReference type="NCBI Taxonomy" id="151549"/>
    <lineage>
        <taxon>Eukaryota</taxon>
        <taxon>Metazoa</taxon>
        <taxon>Ecdysozoa</taxon>
        <taxon>Arthropoda</taxon>
        <taxon>Hexapoda</taxon>
        <taxon>Insecta</taxon>
        <taxon>Pterygota</taxon>
        <taxon>Neoptera</taxon>
        <taxon>Endopterygota</taxon>
        <taxon>Lepidoptera</taxon>
        <taxon>Glossata</taxon>
        <taxon>Ditrysia</taxon>
        <taxon>Tineoidea</taxon>
        <taxon>Psychidae</taxon>
        <taxon>Oiketicinae</taxon>
        <taxon>Eumeta</taxon>
    </lineage>
</organism>
<keyword evidence="2" id="KW-1185">Reference proteome</keyword>
<sequence length="105" mass="11258">MANSQLRTSQTEPIPPRARPWAFTERTVGLPLSARLCHDLIQCLARTDKHRTGNSQNATKRNIITIPGHLVSGVRAIAPAGGDGARAARVRPPNVIKFKGSPASS</sequence>
<dbReference type="EMBL" id="BGZK01000648">
    <property type="protein sequence ID" value="GBP54483.1"/>
    <property type="molecule type" value="Genomic_DNA"/>
</dbReference>
<proteinExistence type="predicted"/>
<dbReference type="AlphaFoldDB" id="A0A4C1WUC3"/>
<evidence type="ECO:0000313" key="2">
    <source>
        <dbReference type="Proteomes" id="UP000299102"/>
    </source>
</evidence>
<name>A0A4C1WUC3_EUMVA</name>
<protein>
    <submittedName>
        <fullName evidence="1">Uncharacterized protein</fullName>
    </submittedName>
</protein>
<evidence type="ECO:0000313" key="1">
    <source>
        <dbReference type="EMBL" id="GBP54483.1"/>
    </source>
</evidence>
<dbReference type="Proteomes" id="UP000299102">
    <property type="component" value="Unassembled WGS sequence"/>
</dbReference>